<gene>
    <name evidence="2" type="ORF">ULVI_09265</name>
</gene>
<comment type="caution">
    <text evidence="2">The sequence shown here is derived from an EMBL/GenBank/DDBJ whole genome shotgun (WGS) entry which is preliminary data.</text>
</comment>
<dbReference type="AlphaFoldDB" id="A0A167HM40"/>
<keyword evidence="1" id="KW-0812">Transmembrane</keyword>
<sequence>MYTSFYSVRDSLKESENLVDETYYKIIEAMGNRNLTKSNENYNKTIETDSLGNALLVQVKEGKEEIARIKSKTIERNNKALNYIFFLGMLMMVFGFYLWYQRVQKPIDSLTQLQLAKLKIEILNNVPSDTEEEK</sequence>
<evidence type="ECO:0000313" key="2">
    <source>
        <dbReference type="EMBL" id="OAB78760.1"/>
    </source>
</evidence>
<accession>A0A167HM40</accession>
<proteinExistence type="predicted"/>
<dbReference type="Proteomes" id="UP000077013">
    <property type="component" value="Unassembled WGS sequence"/>
</dbReference>
<evidence type="ECO:0000256" key="1">
    <source>
        <dbReference type="SAM" id="Phobius"/>
    </source>
</evidence>
<dbReference type="STRING" id="1763537.ULVI_09265"/>
<keyword evidence="1" id="KW-0472">Membrane</keyword>
<dbReference type="EMBL" id="LRXL01000037">
    <property type="protein sequence ID" value="OAB78760.1"/>
    <property type="molecule type" value="Genomic_DNA"/>
</dbReference>
<organism evidence="2 3">
    <name type="scientific">Cochleicola gelatinilyticus</name>
    <dbReference type="NCBI Taxonomy" id="1763537"/>
    <lineage>
        <taxon>Bacteria</taxon>
        <taxon>Pseudomonadati</taxon>
        <taxon>Bacteroidota</taxon>
        <taxon>Flavobacteriia</taxon>
        <taxon>Flavobacteriales</taxon>
        <taxon>Flavobacteriaceae</taxon>
        <taxon>Cochleicola</taxon>
    </lineage>
</organism>
<keyword evidence="3" id="KW-1185">Reference proteome</keyword>
<reference evidence="2 3" key="1">
    <citation type="submission" date="2016-02" db="EMBL/GenBank/DDBJ databases">
        <title>Ulvibacter sp. LPB0005, isolated from Thais luteostoma.</title>
        <authorList>
            <person name="Shin S.-K."/>
            <person name="Yi H."/>
        </authorList>
    </citation>
    <scope>NUCLEOTIDE SEQUENCE [LARGE SCALE GENOMIC DNA]</scope>
    <source>
        <strain evidence="2 3">LPB0005</strain>
    </source>
</reference>
<evidence type="ECO:0000313" key="3">
    <source>
        <dbReference type="Proteomes" id="UP000077013"/>
    </source>
</evidence>
<protein>
    <submittedName>
        <fullName evidence="2">Uncharacterized protein</fullName>
    </submittedName>
</protein>
<feature type="transmembrane region" description="Helical" evidence="1">
    <location>
        <begin position="80"/>
        <end position="100"/>
    </location>
</feature>
<name>A0A167HM40_9FLAO</name>
<keyword evidence="1" id="KW-1133">Transmembrane helix</keyword>